<proteinExistence type="predicted"/>
<gene>
    <name evidence="2" type="ORF">Sradi_4387700</name>
</gene>
<dbReference type="InterPro" id="IPR043502">
    <property type="entry name" value="DNA/RNA_pol_sf"/>
</dbReference>
<organism evidence="2">
    <name type="scientific">Sesamum radiatum</name>
    <name type="common">Black benniseed</name>
    <dbReference type="NCBI Taxonomy" id="300843"/>
    <lineage>
        <taxon>Eukaryota</taxon>
        <taxon>Viridiplantae</taxon>
        <taxon>Streptophyta</taxon>
        <taxon>Embryophyta</taxon>
        <taxon>Tracheophyta</taxon>
        <taxon>Spermatophyta</taxon>
        <taxon>Magnoliopsida</taxon>
        <taxon>eudicotyledons</taxon>
        <taxon>Gunneridae</taxon>
        <taxon>Pentapetalae</taxon>
        <taxon>asterids</taxon>
        <taxon>lamiids</taxon>
        <taxon>Lamiales</taxon>
        <taxon>Pedaliaceae</taxon>
        <taxon>Sesamum</taxon>
    </lineage>
</organism>
<evidence type="ECO:0000313" key="2">
    <source>
        <dbReference type="EMBL" id="KAL0345564.1"/>
    </source>
</evidence>
<dbReference type="Gene3D" id="3.30.70.270">
    <property type="match status" value="1"/>
</dbReference>
<dbReference type="SUPFAM" id="SSF56672">
    <property type="entry name" value="DNA/RNA polymerases"/>
    <property type="match status" value="1"/>
</dbReference>
<reference evidence="2" key="2">
    <citation type="journal article" date="2024" name="Plant">
        <title>Genomic evolution and insights into agronomic trait innovations of Sesamum species.</title>
        <authorList>
            <person name="Miao H."/>
            <person name="Wang L."/>
            <person name="Qu L."/>
            <person name="Liu H."/>
            <person name="Sun Y."/>
            <person name="Le M."/>
            <person name="Wang Q."/>
            <person name="Wei S."/>
            <person name="Zheng Y."/>
            <person name="Lin W."/>
            <person name="Duan Y."/>
            <person name="Cao H."/>
            <person name="Xiong S."/>
            <person name="Wang X."/>
            <person name="Wei L."/>
            <person name="Li C."/>
            <person name="Ma Q."/>
            <person name="Ju M."/>
            <person name="Zhao R."/>
            <person name="Li G."/>
            <person name="Mu C."/>
            <person name="Tian Q."/>
            <person name="Mei H."/>
            <person name="Zhang T."/>
            <person name="Gao T."/>
            <person name="Zhang H."/>
        </authorList>
    </citation>
    <scope>NUCLEOTIDE SEQUENCE</scope>
    <source>
        <strain evidence="2">G02</strain>
    </source>
</reference>
<comment type="caution">
    <text evidence="2">The sequence shown here is derived from an EMBL/GenBank/DDBJ whole genome shotgun (WGS) entry which is preliminary data.</text>
</comment>
<protein>
    <recommendedName>
        <fullName evidence="1">Reverse transcriptase domain-containing protein</fullName>
    </recommendedName>
</protein>
<accession>A0AAW2NSK6</accession>
<dbReference type="AlphaFoldDB" id="A0AAW2NSK6"/>
<dbReference type="CDD" id="cd01647">
    <property type="entry name" value="RT_LTR"/>
    <property type="match status" value="1"/>
</dbReference>
<reference evidence="2" key="1">
    <citation type="submission" date="2020-06" db="EMBL/GenBank/DDBJ databases">
        <authorList>
            <person name="Li T."/>
            <person name="Hu X."/>
            <person name="Zhang T."/>
            <person name="Song X."/>
            <person name="Zhang H."/>
            <person name="Dai N."/>
            <person name="Sheng W."/>
            <person name="Hou X."/>
            <person name="Wei L."/>
        </authorList>
    </citation>
    <scope>NUCLEOTIDE SEQUENCE</scope>
    <source>
        <strain evidence="2">G02</strain>
        <tissue evidence="2">Leaf</tissue>
    </source>
</reference>
<dbReference type="InterPro" id="IPR053134">
    <property type="entry name" value="RNA-dir_DNA_polymerase"/>
</dbReference>
<dbReference type="PANTHER" id="PTHR24559">
    <property type="entry name" value="TRANSPOSON TY3-I GAG-POL POLYPROTEIN"/>
    <property type="match status" value="1"/>
</dbReference>
<dbReference type="Pfam" id="PF00078">
    <property type="entry name" value="RVT_1"/>
    <property type="match status" value="1"/>
</dbReference>
<name>A0AAW2NSK6_SESRA</name>
<dbReference type="EMBL" id="JACGWJ010000019">
    <property type="protein sequence ID" value="KAL0345564.1"/>
    <property type="molecule type" value="Genomic_DNA"/>
</dbReference>
<feature type="domain" description="Reverse transcriptase" evidence="1">
    <location>
        <begin position="93"/>
        <end position="166"/>
    </location>
</feature>
<sequence>MEPAEEYKSIQLIIREPDKITRIGSNMSKSVQTLMIKFVRKSIDMFAWSPSDFKGIDPEVIVYRLNVDPMVRPVKQKKRSFGAERNFIIKEENAGATYQRLGNRIFKDKIGTTMEVYVDDMLVKSREKDHLEDLKQAFEIMRAYGMKLNPSKCTFGVRGGKFLGYMVSWRGIEANPKRSRQSQNFDPPKH</sequence>
<dbReference type="PANTHER" id="PTHR24559:SF431">
    <property type="entry name" value="RNA-DIRECTED DNA POLYMERASE HOMOLOG"/>
    <property type="match status" value="1"/>
</dbReference>
<dbReference type="InterPro" id="IPR043128">
    <property type="entry name" value="Rev_trsase/Diguanyl_cyclase"/>
</dbReference>
<evidence type="ECO:0000259" key="1">
    <source>
        <dbReference type="Pfam" id="PF00078"/>
    </source>
</evidence>
<dbReference type="InterPro" id="IPR000477">
    <property type="entry name" value="RT_dom"/>
</dbReference>